<keyword evidence="5" id="KW-0342">GTP-binding</keyword>
<dbReference type="PANTHER" id="PTHR45759">
    <property type="entry name" value="NUCLEOLAR GTP-BINDING PROTEIN 1"/>
    <property type="match status" value="1"/>
</dbReference>
<evidence type="ECO:0000256" key="2">
    <source>
        <dbReference type="ARBA" id="ARBA00004604"/>
    </source>
</evidence>
<dbReference type="Pfam" id="PF06858">
    <property type="entry name" value="NOG1"/>
    <property type="match status" value="1"/>
</dbReference>
<feature type="region of interest" description="Disordered" evidence="9">
    <location>
        <begin position="464"/>
        <end position="483"/>
    </location>
</feature>
<feature type="compositionally biased region" description="Acidic residues" evidence="9">
    <location>
        <begin position="564"/>
        <end position="591"/>
    </location>
</feature>
<name>A0AAF0DP79_9BASI</name>
<feature type="compositionally biased region" description="Basic and acidic residues" evidence="9">
    <location>
        <begin position="641"/>
        <end position="679"/>
    </location>
</feature>
<gene>
    <name evidence="11" type="primary">NOG1</name>
    <name evidence="11" type="ORF">MBRA1_000038</name>
</gene>
<evidence type="ECO:0000259" key="10">
    <source>
        <dbReference type="PROSITE" id="PS51710"/>
    </source>
</evidence>
<dbReference type="GO" id="GO:0005730">
    <property type="term" value="C:nucleolus"/>
    <property type="evidence" value="ECO:0007669"/>
    <property type="project" value="UniProtKB-SubCell"/>
</dbReference>
<dbReference type="InterPro" id="IPR012973">
    <property type="entry name" value="NOG_C"/>
</dbReference>
<dbReference type="Proteomes" id="UP001216638">
    <property type="component" value="Chromosome 1"/>
</dbReference>
<keyword evidence="3" id="KW-0690">Ribosome biogenesis</keyword>
<comment type="catalytic activity">
    <reaction evidence="7">
        <text>a diacylglycerol + H2O = a monoacylglycerol + a fatty acid + H(+)</text>
        <dbReference type="Rhea" id="RHEA:32731"/>
        <dbReference type="ChEBI" id="CHEBI:15377"/>
        <dbReference type="ChEBI" id="CHEBI:15378"/>
        <dbReference type="ChEBI" id="CHEBI:17408"/>
        <dbReference type="ChEBI" id="CHEBI:18035"/>
        <dbReference type="ChEBI" id="CHEBI:28868"/>
    </reaction>
</comment>
<dbReference type="PRINTS" id="PR00326">
    <property type="entry name" value="GTP1OBG"/>
</dbReference>
<dbReference type="Gene3D" id="1.20.120.1190">
    <property type="match status" value="1"/>
</dbReference>
<keyword evidence="4" id="KW-0547">Nucleotide-binding</keyword>
<dbReference type="GO" id="GO:0042254">
    <property type="term" value="P:ribosome biogenesis"/>
    <property type="evidence" value="ECO:0007669"/>
    <property type="project" value="UniProtKB-KW"/>
</dbReference>
<evidence type="ECO:0000256" key="4">
    <source>
        <dbReference type="ARBA" id="ARBA00022741"/>
    </source>
</evidence>
<sequence length="1365" mass="153148">MSATLKASIAPVPTANDFLDIVLSKTQRKTPTVIHPGFKITRIRSFYMRKVMFTKDAFVEKLQGILNEFPVLENLHPFTSSLMNVLYDKNHYKLALGQINTARHLIEQVAKDYVRLIKFGDSLFRCKQLKRAALGRMATIMRRNKDPLAYLEQVRQHISRLPSIDPSTRTLVICGYPNVGKSSFINKVTRADVDVQPYAFTTKSLFVGHMDYKYLRWQVIDTPGILDHPLEEMNTIEMQAITALAHLRAAVMYFMDLSEQCGYTIEAQVQLFNSIKPLFANKPTFLVINKIDVAKLEDLDDERAGMVRGLLDNSNVHLAQISTFTDEGIMELKQNACETLLASRVEGKVKGPKANSIMNRLHVAMPQRRDDVERKPFVPPAIADGSRKKFDMNDPHRRRTERDEQEEQGGAGVHNIDLKKNYILANEEWKYDTIPEIYEGKNIADFIDPDIMASLDKLEREEEKLEADGFYDESEDEQNSDDEEMRAIAQGIKDRKDKAKLMAQNKKALQGRAQVPRKLQHRTLSQMAENMRTAGIDPSNIEMRAELLAKAKGLVGKRKTRQESDDEDEAMNDEENDEGASSEAMSVEEDDAPSRKKVRAAGVKRSAALARGNSSTTASTNRAGGPITARAGAARIPARNRQSEGLRDKAQEKKARNLHEMGIRGRNQEARAGESDRRIQESKPKWLFAGMFTTTVQDPAQASISSLSETDPIGAANEVLKIPNLFDTNQDLWDYQNIVPGRGIIIQAQVPWARGAILHLSPFALGDYENGYFNLPFFLTRFKLNRTMPVRTSDNGSAIAPFYINAHYDPEKIERAVIVIPGQWRDSWNYINIISNAYNVARKYPELDVKKDSVLMLSPVFFNQKDHARGALHSHEIYFQDSGWAVAGTTRGPPGFEGISSYSVIDHFVNFALNSTNFPNIKHVVIAGHSMGAQTVQRYALMRKSDNLDSKVSYWIGNPGSYIYLDENRPMSGYESNCSDYNQFPYGLKGSRPHYGPNRLSRGAFWLKSLESDNSQVPWFDNGTFPFTETISVDGSSDGWSSIPTSFEGFKMNTDLIISDGDTKIVQPYYITSDFNATNVKRAILTLPGRPRDSWKYSNLFYNALKWVYNQSLYGIQEGEVIIVAPIVLNTDDQDAGATGGDDSDWAVYGGSNWEFGGSTQAPEADSSVSFYTALDKMIDMLLDKSVYPNLKKVVVGGHSMGGQAVQRYALFRHGQENDGDVLFWIGNPGSYTWLTADRPIDGDCDGSTNKFPYGLDADSNFPKYVRSMLNDGETTDDMVNRFRSRQIRYAFGLLDNGSGDTHCESYTQGANHLQRGANFVEMLSKQDGGFPPTQAVSYVAGVSHQDYPMIAAIESLDFIFGNGF</sequence>
<feature type="compositionally biased region" description="Acidic residues" evidence="9">
    <location>
        <begin position="469"/>
        <end position="483"/>
    </location>
</feature>
<feature type="compositionally biased region" description="Basic and acidic residues" evidence="9">
    <location>
        <begin position="385"/>
        <end position="395"/>
    </location>
</feature>
<dbReference type="EMBL" id="CP119951">
    <property type="protein sequence ID" value="WFC93418.1"/>
    <property type="molecule type" value="Genomic_DNA"/>
</dbReference>
<evidence type="ECO:0000256" key="1">
    <source>
        <dbReference type="ARBA" id="ARBA00002889"/>
    </source>
</evidence>
<comment type="catalytic activity">
    <reaction evidence="8">
        <text>a monoacylglycerol + H2O = glycerol + a fatty acid + H(+)</text>
        <dbReference type="Rhea" id="RHEA:15245"/>
        <dbReference type="ChEBI" id="CHEBI:15377"/>
        <dbReference type="ChEBI" id="CHEBI:15378"/>
        <dbReference type="ChEBI" id="CHEBI:17408"/>
        <dbReference type="ChEBI" id="CHEBI:17754"/>
        <dbReference type="ChEBI" id="CHEBI:28868"/>
    </reaction>
</comment>
<dbReference type="InterPro" id="IPR041623">
    <property type="entry name" value="NOG1_N"/>
</dbReference>
<dbReference type="Gene3D" id="3.40.50.1820">
    <property type="entry name" value="alpha/beta hydrolase"/>
    <property type="match status" value="2"/>
</dbReference>
<feature type="compositionally biased region" description="Polar residues" evidence="9">
    <location>
        <begin position="612"/>
        <end position="622"/>
    </location>
</feature>
<evidence type="ECO:0000313" key="12">
    <source>
        <dbReference type="Proteomes" id="UP001216638"/>
    </source>
</evidence>
<dbReference type="InterPro" id="IPR010674">
    <property type="entry name" value="NOG1_Rossman_fold_dom"/>
</dbReference>
<dbReference type="SUPFAM" id="SSF53474">
    <property type="entry name" value="alpha/beta-Hydrolases"/>
    <property type="match status" value="2"/>
</dbReference>
<dbReference type="CDD" id="cd01897">
    <property type="entry name" value="NOG"/>
    <property type="match status" value="1"/>
</dbReference>
<dbReference type="GO" id="GO:0005525">
    <property type="term" value="F:GTP binding"/>
    <property type="evidence" value="ECO:0007669"/>
    <property type="project" value="UniProtKB-KW"/>
</dbReference>
<dbReference type="PROSITE" id="PS51710">
    <property type="entry name" value="G_OBG"/>
    <property type="match status" value="1"/>
</dbReference>
<evidence type="ECO:0000256" key="7">
    <source>
        <dbReference type="ARBA" id="ARBA00047591"/>
    </source>
</evidence>
<feature type="region of interest" description="Disordered" evidence="9">
    <location>
        <begin position="554"/>
        <end position="679"/>
    </location>
</feature>
<dbReference type="FunFam" id="3.40.50.300:FF:000496">
    <property type="entry name" value="Nucleolar GTP-binding protein 1"/>
    <property type="match status" value="1"/>
</dbReference>
<organism evidence="11 12">
    <name type="scientific">Malassezia brasiliensis</name>
    <dbReference type="NCBI Taxonomy" id="1821822"/>
    <lineage>
        <taxon>Eukaryota</taxon>
        <taxon>Fungi</taxon>
        <taxon>Dikarya</taxon>
        <taxon>Basidiomycota</taxon>
        <taxon>Ustilaginomycotina</taxon>
        <taxon>Malasseziomycetes</taxon>
        <taxon>Malasseziales</taxon>
        <taxon>Malasseziaceae</taxon>
        <taxon>Malassezia</taxon>
    </lineage>
</organism>
<dbReference type="Gene3D" id="3.40.50.300">
    <property type="entry name" value="P-loop containing nucleotide triphosphate hydrolases"/>
    <property type="match status" value="1"/>
</dbReference>
<comment type="subcellular location">
    <subcellularLocation>
        <location evidence="2">Nucleus</location>
        <location evidence="2">Nucleolus</location>
    </subcellularLocation>
</comment>
<dbReference type="Pfam" id="PF08155">
    <property type="entry name" value="NOGCT"/>
    <property type="match status" value="1"/>
</dbReference>
<keyword evidence="6" id="KW-0539">Nucleus</keyword>
<dbReference type="Pfam" id="PF17835">
    <property type="entry name" value="NOG1_N"/>
    <property type="match status" value="1"/>
</dbReference>
<feature type="domain" description="OBG-type G" evidence="10">
    <location>
        <begin position="169"/>
        <end position="341"/>
    </location>
</feature>
<reference evidence="11" key="1">
    <citation type="submission" date="2023-03" db="EMBL/GenBank/DDBJ databases">
        <title>Mating type loci evolution in Malassezia.</title>
        <authorList>
            <person name="Coelho M.A."/>
        </authorList>
    </citation>
    <scope>NUCLEOTIDE SEQUENCE</scope>
    <source>
        <strain evidence="11">CBS 14135</strain>
    </source>
</reference>
<comment type="function">
    <text evidence="1">Involved in the biogenesis of the 60S ribosomal subunit.</text>
</comment>
<evidence type="ECO:0000256" key="9">
    <source>
        <dbReference type="SAM" id="MobiDB-lite"/>
    </source>
</evidence>
<evidence type="ECO:0000256" key="8">
    <source>
        <dbReference type="ARBA" id="ARBA00048461"/>
    </source>
</evidence>
<keyword evidence="12" id="KW-1185">Reference proteome</keyword>
<dbReference type="InterPro" id="IPR006073">
    <property type="entry name" value="GTP-bd"/>
</dbReference>
<protein>
    <submittedName>
        <fullName evidence="11">Nucleolar GTP-binding protein 1</fullName>
    </submittedName>
</protein>
<feature type="region of interest" description="Disordered" evidence="9">
    <location>
        <begin position="377"/>
        <end position="412"/>
    </location>
</feature>
<dbReference type="InterPro" id="IPR027417">
    <property type="entry name" value="P-loop_NTPase"/>
</dbReference>
<evidence type="ECO:0000256" key="6">
    <source>
        <dbReference type="ARBA" id="ARBA00023242"/>
    </source>
</evidence>
<dbReference type="InterPro" id="IPR029058">
    <property type="entry name" value="AB_hydrolase_fold"/>
</dbReference>
<accession>A0AAF0DP79</accession>
<evidence type="ECO:0000313" key="11">
    <source>
        <dbReference type="EMBL" id="WFC93418.1"/>
    </source>
</evidence>
<evidence type="ECO:0000256" key="3">
    <source>
        <dbReference type="ARBA" id="ARBA00022517"/>
    </source>
</evidence>
<evidence type="ECO:0000256" key="5">
    <source>
        <dbReference type="ARBA" id="ARBA00023134"/>
    </source>
</evidence>
<dbReference type="SUPFAM" id="SSF52540">
    <property type="entry name" value="P-loop containing nucleoside triphosphate hydrolases"/>
    <property type="match status" value="1"/>
</dbReference>
<dbReference type="InterPro" id="IPR031167">
    <property type="entry name" value="G_OBG"/>
</dbReference>
<proteinExistence type="predicted"/>